<reference evidence="1" key="1">
    <citation type="submission" date="2014-09" db="EMBL/GenBank/DDBJ databases">
        <authorList>
            <person name="Magalhaes I.L.F."/>
            <person name="Oliveira U."/>
            <person name="Santos F.R."/>
            <person name="Vidigal T.H.D.A."/>
            <person name="Brescovit A.D."/>
            <person name="Santos A.J."/>
        </authorList>
    </citation>
    <scope>NUCLEOTIDE SEQUENCE</scope>
    <source>
        <tissue evidence="1">Shoot tissue taken approximately 20 cm above the soil surface</tissue>
    </source>
</reference>
<sequence>MMQTLPEFRFRNYIFIKNRNQLKLQFDSVNAFLHTTEVKGKIISYIGNGSSVHTIR</sequence>
<organism evidence="1">
    <name type="scientific">Arundo donax</name>
    <name type="common">Giant reed</name>
    <name type="synonym">Donax arundinaceus</name>
    <dbReference type="NCBI Taxonomy" id="35708"/>
    <lineage>
        <taxon>Eukaryota</taxon>
        <taxon>Viridiplantae</taxon>
        <taxon>Streptophyta</taxon>
        <taxon>Embryophyta</taxon>
        <taxon>Tracheophyta</taxon>
        <taxon>Spermatophyta</taxon>
        <taxon>Magnoliopsida</taxon>
        <taxon>Liliopsida</taxon>
        <taxon>Poales</taxon>
        <taxon>Poaceae</taxon>
        <taxon>PACMAD clade</taxon>
        <taxon>Arundinoideae</taxon>
        <taxon>Arundineae</taxon>
        <taxon>Arundo</taxon>
    </lineage>
</organism>
<name>A0A0A9DRG9_ARUDO</name>
<dbReference type="EMBL" id="GBRH01208602">
    <property type="protein sequence ID" value="JAD89293.1"/>
    <property type="molecule type" value="Transcribed_RNA"/>
</dbReference>
<evidence type="ECO:0000313" key="1">
    <source>
        <dbReference type="EMBL" id="JAD89293.1"/>
    </source>
</evidence>
<dbReference type="AlphaFoldDB" id="A0A0A9DRG9"/>
<proteinExistence type="predicted"/>
<accession>A0A0A9DRG9</accession>
<reference evidence="1" key="2">
    <citation type="journal article" date="2015" name="Data Brief">
        <title>Shoot transcriptome of the giant reed, Arundo donax.</title>
        <authorList>
            <person name="Barrero R.A."/>
            <person name="Guerrero F.D."/>
            <person name="Moolhuijzen P."/>
            <person name="Goolsby J.A."/>
            <person name="Tidwell J."/>
            <person name="Bellgard S.E."/>
            <person name="Bellgard M.I."/>
        </authorList>
    </citation>
    <scope>NUCLEOTIDE SEQUENCE</scope>
    <source>
        <tissue evidence="1">Shoot tissue taken approximately 20 cm above the soil surface</tissue>
    </source>
</reference>
<protein>
    <submittedName>
        <fullName evidence="1">Uncharacterized protein</fullName>
    </submittedName>
</protein>